<sequence length="547" mass="60826">MLSGFAAIIVMVTPYLIGKVVDSIEDGNPSLVLLMALAAFYIGDYLIKFMQGYAMAAVSQRMIKYIRKVLFNHFNHLPLAFFDKRQNGDLMSRLTNDIDNISTTISDSLTQLMQLVFTIVGVFLVMLSLNISLTGVTLVAGPLIYLLTKSITKRTRILFRKQQEALGRLNGHIEESISGTMIVKAYGREEALIEEFEEVNDKLAAVAIKAQIWSGFLMPLMNVINNLCFIFIAVVGGLMATKGVITVGIISSFLLYAKQFTRPLNEVANIYNILQTAVAGAERIFEIFDEEVELEDVQGAKALAKPRGEISFEEVCFGYEEGQPILKSINLNIESGTRVAIVGSTGAGKTTIISLLTRFYDVSSGRILLDGEDIRNYRRKDLRDCFGVVLQDAALFPMSILENIRYGKRNATDEEVIAAAKSANAHDFIQRLPNQYHTIIGSEANTLSQGEKQLITIARAILANAPIMILDEATSSVDTRTERKIKEAIKTLTTGRTSIFIAHRLSTIRDCYIIVLEKGEIAEMGYHEELLEKQGIYHRMYQTQIGA</sequence>
<keyword evidence="12" id="KW-0378">Hydrolase</keyword>
<dbReference type="GO" id="GO:0015421">
    <property type="term" value="F:ABC-type oligopeptide transporter activity"/>
    <property type="evidence" value="ECO:0007669"/>
    <property type="project" value="TreeGrafter"/>
</dbReference>
<dbReference type="InterPro" id="IPR003593">
    <property type="entry name" value="AAA+_ATPase"/>
</dbReference>
<feature type="domain" description="ABC transmembrane type-1" evidence="11">
    <location>
        <begin position="1"/>
        <end position="276"/>
    </location>
</feature>
<dbReference type="KEGG" id="cle:Clole_4078"/>
<evidence type="ECO:0000256" key="2">
    <source>
        <dbReference type="ARBA" id="ARBA00022448"/>
    </source>
</evidence>
<keyword evidence="7 9" id="KW-1133">Transmembrane helix</keyword>
<keyword evidence="2" id="KW-0813">Transport</keyword>
<feature type="domain" description="ABC transporter" evidence="10">
    <location>
        <begin position="310"/>
        <end position="543"/>
    </location>
</feature>
<evidence type="ECO:0000259" key="10">
    <source>
        <dbReference type="PROSITE" id="PS50893"/>
    </source>
</evidence>
<dbReference type="Gene3D" id="3.40.50.300">
    <property type="entry name" value="P-loop containing nucleotide triphosphate hydrolases"/>
    <property type="match status" value="1"/>
</dbReference>
<gene>
    <name evidence="12" type="ordered locus">Clole_4078</name>
</gene>
<organism evidence="12 13">
    <name type="scientific">Cellulosilyticum lentocellum (strain ATCC 49066 / DSM 5427 / NCIMB 11756 / RHM5)</name>
    <name type="common">Clostridium lentocellum</name>
    <dbReference type="NCBI Taxonomy" id="642492"/>
    <lineage>
        <taxon>Bacteria</taxon>
        <taxon>Bacillati</taxon>
        <taxon>Bacillota</taxon>
        <taxon>Clostridia</taxon>
        <taxon>Lachnospirales</taxon>
        <taxon>Cellulosilyticaceae</taxon>
        <taxon>Cellulosilyticum</taxon>
    </lineage>
</organism>
<evidence type="ECO:0000256" key="3">
    <source>
        <dbReference type="ARBA" id="ARBA00022475"/>
    </source>
</evidence>
<evidence type="ECO:0000313" key="13">
    <source>
        <dbReference type="Proteomes" id="UP000008467"/>
    </source>
</evidence>
<feature type="transmembrane region" description="Helical" evidence="9">
    <location>
        <begin position="28"/>
        <end position="47"/>
    </location>
</feature>
<evidence type="ECO:0000256" key="4">
    <source>
        <dbReference type="ARBA" id="ARBA00022692"/>
    </source>
</evidence>
<keyword evidence="13" id="KW-1185">Reference proteome</keyword>
<dbReference type="EC" id="3.6.3.44" evidence="12"/>
<evidence type="ECO:0000256" key="5">
    <source>
        <dbReference type="ARBA" id="ARBA00022741"/>
    </source>
</evidence>
<dbReference type="InterPro" id="IPR011527">
    <property type="entry name" value="ABC1_TM_dom"/>
</dbReference>
<dbReference type="EMBL" id="CP002582">
    <property type="protein sequence ID" value="ADZ85754.1"/>
    <property type="molecule type" value="Genomic_DNA"/>
</dbReference>
<dbReference type="PANTHER" id="PTHR43394:SF1">
    <property type="entry name" value="ATP-BINDING CASSETTE SUB-FAMILY B MEMBER 10, MITOCHONDRIAL"/>
    <property type="match status" value="1"/>
</dbReference>
<name>F2JLX4_CELLD</name>
<keyword evidence="3" id="KW-1003">Cell membrane</keyword>
<evidence type="ECO:0000259" key="11">
    <source>
        <dbReference type="PROSITE" id="PS50929"/>
    </source>
</evidence>
<evidence type="ECO:0000256" key="7">
    <source>
        <dbReference type="ARBA" id="ARBA00022989"/>
    </source>
</evidence>
<feature type="transmembrane region" description="Helical" evidence="9">
    <location>
        <begin position="223"/>
        <end position="256"/>
    </location>
</feature>
<dbReference type="Proteomes" id="UP000008467">
    <property type="component" value="Chromosome"/>
</dbReference>
<evidence type="ECO:0000256" key="1">
    <source>
        <dbReference type="ARBA" id="ARBA00004651"/>
    </source>
</evidence>
<comment type="subcellular location">
    <subcellularLocation>
        <location evidence="1">Cell membrane</location>
        <topology evidence="1">Multi-pass membrane protein</topology>
    </subcellularLocation>
</comment>
<dbReference type="PROSITE" id="PS50929">
    <property type="entry name" value="ABC_TM1F"/>
    <property type="match status" value="1"/>
</dbReference>
<dbReference type="AlphaFoldDB" id="F2JLX4"/>
<dbReference type="SUPFAM" id="SSF52540">
    <property type="entry name" value="P-loop containing nucleoside triphosphate hydrolases"/>
    <property type="match status" value="1"/>
</dbReference>
<dbReference type="InterPro" id="IPR036640">
    <property type="entry name" value="ABC1_TM_sf"/>
</dbReference>
<dbReference type="InterPro" id="IPR027417">
    <property type="entry name" value="P-loop_NTPase"/>
</dbReference>
<dbReference type="Gene3D" id="1.20.1560.10">
    <property type="entry name" value="ABC transporter type 1, transmembrane domain"/>
    <property type="match status" value="1"/>
</dbReference>
<dbReference type="PROSITE" id="PS00211">
    <property type="entry name" value="ABC_TRANSPORTER_1"/>
    <property type="match status" value="1"/>
</dbReference>
<protein>
    <submittedName>
        <fullName evidence="12">Xenobiotic-transporting ATPase</fullName>
        <ecNumber evidence="12">3.6.3.44</ecNumber>
    </submittedName>
</protein>
<dbReference type="FunFam" id="1.20.1560.10:FF:000011">
    <property type="entry name" value="Multidrug ABC transporter ATP-binding protein"/>
    <property type="match status" value="1"/>
</dbReference>
<dbReference type="PANTHER" id="PTHR43394">
    <property type="entry name" value="ATP-DEPENDENT PERMEASE MDL1, MITOCHONDRIAL"/>
    <property type="match status" value="1"/>
</dbReference>
<dbReference type="InterPro" id="IPR039421">
    <property type="entry name" value="Type_1_exporter"/>
</dbReference>
<dbReference type="GO" id="GO:0016887">
    <property type="term" value="F:ATP hydrolysis activity"/>
    <property type="evidence" value="ECO:0007669"/>
    <property type="project" value="InterPro"/>
</dbReference>
<dbReference type="FunFam" id="3.40.50.300:FF:000287">
    <property type="entry name" value="Multidrug ABC transporter ATP-binding protein"/>
    <property type="match status" value="1"/>
</dbReference>
<dbReference type="InterPro" id="IPR017871">
    <property type="entry name" value="ABC_transporter-like_CS"/>
</dbReference>
<keyword evidence="4 9" id="KW-0812">Transmembrane</keyword>
<dbReference type="Pfam" id="PF00005">
    <property type="entry name" value="ABC_tran"/>
    <property type="match status" value="1"/>
</dbReference>
<keyword evidence="6" id="KW-0067">ATP-binding</keyword>
<dbReference type="Pfam" id="PF00664">
    <property type="entry name" value="ABC_membrane"/>
    <property type="match status" value="1"/>
</dbReference>
<dbReference type="SUPFAM" id="SSF90123">
    <property type="entry name" value="ABC transporter transmembrane region"/>
    <property type="match status" value="1"/>
</dbReference>
<feature type="transmembrane region" description="Helical" evidence="9">
    <location>
        <begin position="115"/>
        <end position="145"/>
    </location>
</feature>
<evidence type="ECO:0000256" key="8">
    <source>
        <dbReference type="ARBA" id="ARBA00023136"/>
    </source>
</evidence>
<keyword evidence="8 9" id="KW-0472">Membrane</keyword>
<dbReference type="GO" id="GO:0005886">
    <property type="term" value="C:plasma membrane"/>
    <property type="evidence" value="ECO:0007669"/>
    <property type="project" value="UniProtKB-SubCell"/>
</dbReference>
<dbReference type="PROSITE" id="PS50893">
    <property type="entry name" value="ABC_TRANSPORTER_2"/>
    <property type="match status" value="1"/>
</dbReference>
<dbReference type="STRING" id="642492.Clole_4078"/>
<keyword evidence="5" id="KW-0547">Nucleotide-binding</keyword>
<proteinExistence type="predicted"/>
<dbReference type="SMART" id="SM00382">
    <property type="entry name" value="AAA"/>
    <property type="match status" value="1"/>
</dbReference>
<accession>F2JLX4</accession>
<dbReference type="HOGENOM" id="CLU_000604_84_3_9"/>
<dbReference type="CDD" id="cd18547">
    <property type="entry name" value="ABC_6TM_Tm288_like"/>
    <property type="match status" value="1"/>
</dbReference>
<reference evidence="12 13" key="1">
    <citation type="journal article" date="2011" name="J. Bacteriol.">
        <title>Complete genome sequence of the cellulose-degrading bacterium Cellulosilyticum lentocellum.</title>
        <authorList>
            <consortium name="US DOE Joint Genome Institute"/>
            <person name="Miller D.A."/>
            <person name="Suen G."/>
            <person name="Bruce D."/>
            <person name="Copeland A."/>
            <person name="Cheng J.F."/>
            <person name="Detter C."/>
            <person name="Goodwin L.A."/>
            <person name="Han C.S."/>
            <person name="Hauser L.J."/>
            <person name="Land M.L."/>
            <person name="Lapidus A."/>
            <person name="Lucas S."/>
            <person name="Meincke L."/>
            <person name="Pitluck S."/>
            <person name="Tapia R."/>
            <person name="Teshima H."/>
            <person name="Woyke T."/>
            <person name="Fox B.G."/>
            <person name="Angert E.R."/>
            <person name="Currie C.R."/>
        </authorList>
    </citation>
    <scope>NUCLEOTIDE SEQUENCE [LARGE SCALE GENOMIC DNA]</scope>
    <source>
        <strain evidence="13">ATCC 49066 / DSM 5427 / NCIMB 11756 / RHM5</strain>
    </source>
</reference>
<evidence type="ECO:0000256" key="9">
    <source>
        <dbReference type="SAM" id="Phobius"/>
    </source>
</evidence>
<dbReference type="InterPro" id="IPR003439">
    <property type="entry name" value="ABC_transporter-like_ATP-bd"/>
</dbReference>
<evidence type="ECO:0000256" key="6">
    <source>
        <dbReference type="ARBA" id="ARBA00022840"/>
    </source>
</evidence>
<dbReference type="RefSeq" id="WP_013659025.1">
    <property type="nucleotide sequence ID" value="NC_015275.1"/>
</dbReference>
<dbReference type="eggNOG" id="COG1132">
    <property type="taxonomic scope" value="Bacteria"/>
</dbReference>
<evidence type="ECO:0000313" key="12">
    <source>
        <dbReference type="EMBL" id="ADZ85754.1"/>
    </source>
</evidence>
<dbReference type="GO" id="GO:0005524">
    <property type="term" value="F:ATP binding"/>
    <property type="evidence" value="ECO:0007669"/>
    <property type="project" value="UniProtKB-KW"/>
</dbReference>